<feature type="domain" description="DUF4387" evidence="1">
    <location>
        <begin position="4"/>
        <end position="94"/>
    </location>
</feature>
<dbReference type="InterPro" id="IPR025496">
    <property type="entry name" value="DUF4387"/>
</dbReference>
<dbReference type="Proteomes" id="UP000037178">
    <property type="component" value="Unassembled WGS sequence"/>
</dbReference>
<dbReference type="RefSeq" id="WP_049644311.1">
    <property type="nucleotide sequence ID" value="NZ_LFTY01000002.1"/>
</dbReference>
<evidence type="ECO:0000313" key="3">
    <source>
        <dbReference type="Proteomes" id="UP000037178"/>
    </source>
</evidence>
<sequence length="100" mass="10940">MAELGSIVEKVRSKNAGPFWLTIDIFCGSAQAFARVRDGVSTDRVAGLFQTEASELKRFDIPSLNVVKFSLPRPQVQGTRADRDMHGASYAALIAELEVN</sequence>
<evidence type="ECO:0000259" key="1">
    <source>
        <dbReference type="Pfam" id="PF14330"/>
    </source>
</evidence>
<dbReference type="PATRIC" id="fig|1675527.3.peg.3888"/>
<reference evidence="2 3" key="1">
    <citation type="submission" date="2015-06" db="EMBL/GenBank/DDBJ databases">
        <title>Draft genome sequence of an Alphaproteobacteria species associated to the Mediterranean sponge Oscarella lobularis.</title>
        <authorList>
            <person name="Jourda C."/>
            <person name="Santini S."/>
            <person name="Claverie J.-M."/>
        </authorList>
    </citation>
    <scope>NUCLEOTIDE SEQUENCE [LARGE SCALE GENOMIC DNA]</scope>
    <source>
        <strain evidence="2">IGS</strain>
    </source>
</reference>
<proteinExistence type="predicted"/>
<comment type="caution">
    <text evidence="2">The sequence shown here is derived from an EMBL/GenBank/DDBJ whole genome shotgun (WGS) entry which is preliminary data.</text>
</comment>
<gene>
    <name evidence="2" type="ORF">AIOL_003712</name>
</gene>
<protein>
    <recommendedName>
        <fullName evidence="1">DUF4387 domain-containing protein</fullName>
    </recommendedName>
</protein>
<organism evidence="2 3">
    <name type="scientific">Candidatus Rhodobacter oscarellae</name>
    <dbReference type="NCBI Taxonomy" id="1675527"/>
    <lineage>
        <taxon>Bacteria</taxon>
        <taxon>Pseudomonadati</taxon>
        <taxon>Pseudomonadota</taxon>
        <taxon>Alphaproteobacteria</taxon>
        <taxon>Rhodobacterales</taxon>
        <taxon>Rhodobacter group</taxon>
        <taxon>Rhodobacter</taxon>
    </lineage>
</organism>
<dbReference type="EMBL" id="LFTY01000002">
    <property type="protein sequence ID" value="KMW58733.1"/>
    <property type="molecule type" value="Genomic_DNA"/>
</dbReference>
<evidence type="ECO:0000313" key="2">
    <source>
        <dbReference type="EMBL" id="KMW58733.1"/>
    </source>
</evidence>
<keyword evidence="3" id="KW-1185">Reference proteome</keyword>
<accession>A0A0J9GZ38</accession>
<dbReference type="Pfam" id="PF14330">
    <property type="entry name" value="DUF4387"/>
    <property type="match status" value="1"/>
</dbReference>
<dbReference type="STRING" id="1675527.AIOL_003712"/>
<name>A0A0J9GZ38_9RHOB</name>
<dbReference type="AlphaFoldDB" id="A0A0J9GZ38"/>
<dbReference type="OrthoDB" id="9796125at2"/>